<dbReference type="EC" id="3.6.3.-" evidence="9"/>
<name>A0ABY3ZM54_9RHOB</name>
<comment type="subcellular location">
    <subcellularLocation>
        <location evidence="1">Membrane</location>
        <topology evidence="1">Multi-pass membrane protein</topology>
    </subcellularLocation>
</comment>
<evidence type="ECO:0000256" key="6">
    <source>
        <dbReference type="ARBA" id="ARBA00022842"/>
    </source>
</evidence>
<evidence type="ECO:0000256" key="4">
    <source>
        <dbReference type="ARBA" id="ARBA00022741"/>
    </source>
</evidence>
<keyword evidence="5" id="KW-0067">ATP-binding</keyword>
<evidence type="ECO:0000313" key="10">
    <source>
        <dbReference type="Proteomes" id="UP000831019"/>
    </source>
</evidence>
<keyword evidence="9" id="KW-0378">Hydrolase</keyword>
<evidence type="ECO:0000256" key="1">
    <source>
        <dbReference type="ARBA" id="ARBA00004141"/>
    </source>
</evidence>
<accession>A0ABY3ZM54</accession>
<reference evidence="10" key="1">
    <citation type="journal article" date="2022" name="Microorganisms">
        <title>Beyond the ABCs#Discovery of Three New Plasmid Types in Rhodobacterales (RepQ, RepY, RepW).</title>
        <authorList>
            <person name="Freese H.M."/>
            <person name="Ringel V."/>
            <person name="Overmann J."/>
            <person name="Petersen J."/>
        </authorList>
    </citation>
    <scope>NUCLEOTIDE SEQUENCE [LARGE SCALE GENOMIC DNA]</scope>
    <source>
        <strain evidence="10">DSM 109990</strain>
    </source>
</reference>
<keyword evidence="6" id="KW-0460">Magnesium</keyword>
<keyword evidence="4" id="KW-0547">Nucleotide-binding</keyword>
<dbReference type="InterPro" id="IPR051949">
    <property type="entry name" value="Cation_Transport_ATPase"/>
</dbReference>
<keyword evidence="10" id="KW-1185">Reference proteome</keyword>
<keyword evidence="8" id="KW-1133">Transmembrane helix</keyword>
<dbReference type="SUPFAM" id="SSF56784">
    <property type="entry name" value="HAD-like"/>
    <property type="match status" value="1"/>
</dbReference>
<sequence length="196" mass="20452">MDGCFSTRGIGFGISTKGAKTERPTGGFILPDDALISGAGAAPRDSAPKDTLDPVWHQTAKGCLVLGSGALFAAAWASRLVRPAESPGSDVALETADAAILRERVTDVAGQIRLARAMIGSIRQKIAIDLELKAGFLVATVLGVTGLWIAILAHTGVAVLVRLNALRLLPFRPTFAERLAEPGRCPTTHATDETTA</sequence>
<evidence type="ECO:0000313" key="9">
    <source>
        <dbReference type="EMBL" id="UOA15582.1"/>
    </source>
</evidence>
<proteinExistence type="inferred from homology"/>
<evidence type="ECO:0000256" key="5">
    <source>
        <dbReference type="ARBA" id="ARBA00022840"/>
    </source>
</evidence>
<dbReference type="PANTHER" id="PTHR43079:SF1">
    <property type="entry name" value="CADMIUM_ZINC-TRANSPORTING ATPASE HMA1, CHLOROPLASTIC-RELATED"/>
    <property type="match status" value="1"/>
</dbReference>
<feature type="transmembrane region" description="Helical" evidence="8">
    <location>
        <begin position="134"/>
        <end position="161"/>
    </location>
</feature>
<keyword evidence="7" id="KW-1278">Translocase</keyword>
<evidence type="ECO:0000256" key="7">
    <source>
        <dbReference type="ARBA" id="ARBA00022967"/>
    </source>
</evidence>
<keyword evidence="8" id="KW-0812">Transmembrane</keyword>
<dbReference type="InterPro" id="IPR036412">
    <property type="entry name" value="HAD-like_sf"/>
</dbReference>
<evidence type="ECO:0000256" key="8">
    <source>
        <dbReference type="SAM" id="Phobius"/>
    </source>
</evidence>
<dbReference type="EMBL" id="CP085144">
    <property type="protein sequence ID" value="UOA15582.1"/>
    <property type="molecule type" value="Genomic_DNA"/>
</dbReference>
<comment type="similarity">
    <text evidence="2">Belongs to the cation transport ATPase (P-type) (TC 3.A.3) family. Type IB subfamily.</text>
</comment>
<gene>
    <name evidence="9" type="primary">zntA</name>
    <name evidence="9" type="ORF">DSM109990_02424</name>
</gene>
<protein>
    <submittedName>
        <fullName evidence="9">Zinc/cadmium/lead-transporting P-type ATPase</fullName>
        <ecNumber evidence="9">3.6.3.-</ecNumber>
    </submittedName>
</protein>
<keyword evidence="8" id="KW-0472">Membrane</keyword>
<dbReference type="GO" id="GO:0016787">
    <property type="term" value="F:hydrolase activity"/>
    <property type="evidence" value="ECO:0007669"/>
    <property type="project" value="UniProtKB-KW"/>
</dbReference>
<evidence type="ECO:0000256" key="3">
    <source>
        <dbReference type="ARBA" id="ARBA00022723"/>
    </source>
</evidence>
<keyword evidence="3" id="KW-0479">Metal-binding</keyword>
<dbReference type="PANTHER" id="PTHR43079">
    <property type="entry name" value="PROBABLE CADMIUM/ZINC-TRANSPORTING ATPASE HMA1"/>
    <property type="match status" value="1"/>
</dbReference>
<organism evidence="9 10">
    <name type="scientific">Sulfitobacter dubius</name>
    <dbReference type="NCBI Taxonomy" id="218673"/>
    <lineage>
        <taxon>Bacteria</taxon>
        <taxon>Pseudomonadati</taxon>
        <taxon>Pseudomonadota</taxon>
        <taxon>Alphaproteobacteria</taxon>
        <taxon>Rhodobacterales</taxon>
        <taxon>Roseobacteraceae</taxon>
        <taxon>Sulfitobacter</taxon>
    </lineage>
</organism>
<evidence type="ECO:0000256" key="2">
    <source>
        <dbReference type="ARBA" id="ARBA00006024"/>
    </source>
</evidence>
<dbReference type="Proteomes" id="UP000831019">
    <property type="component" value="Chromosome"/>
</dbReference>